<sequence>MSVIEPIAAKGHTTGRATRATSRATPSTASALPATPTMSGGAPECGASTASHHHDVVGVVP</sequence>
<dbReference type="AlphaFoldDB" id="A0A849BQ94"/>
<proteinExistence type="predicted"/>
<feature type="compositionally biased region" description="Basic and acidic residues" evidence="1">
    <location>
        <begin position="52"/>
        <end position="61"/>
    </location>
</feature>
<name>A0A849BQ94_9ACTN</name>
<evidence type="ECO:0000313" key="3">
    <source>
        <dbReference type="Proteomes" id="UP000555552"/>
    </source>
</evidence>
<comment type="caution">
    <text evidence="2">The sequence shown here is derived from an EMBL/GenBank/DDBJ whole genome shotgun (WGS) entry which is preliminary data.</text>
</comment>
<protein>
    <submittedName>
        <fullName evidence="2">Uncharacterized protein</fullName>
    </submittedName>
</protein>
<dbReference type="Proteomes" id="UP000555552">
    <property type="component" value="Unassembled WGS sequence"/>
</dbReference>
<dbReference type="EMBL" id="JABEMA010000062">
    <property type="protein sequence ID" value="NNH22704.1"/>
    <property type="molecule type" value="Genomic_DNA"/>
</dbReference>
<evidence type="ECO:0000256" key="1">
    <source>
        <dbReference type="SAM" id="MobiDB-lite"/>
    </source>
</evidence>
<gene>
    <name evidence="2" type="ORF">HLB09_06255</name>
</gene>
<organism evidence="2 3">
    <name type="scientific">Pseudokineococcus marinus</name>
    <dbReference type="NCBI Taxonomy" id="351215"/>
    <lineage>
        <taxon>Bacteria</taxon>
        <taxon>Bacillati</taxon>
        <taxon>Actinomycetota</taxon>
        <taxon>Actinomycetes</taxon>
        <taxon>Kineosporiales</taxon>
        <taxon>Kineosporiaceae</taxon>
        <taxon>Pseudokineococcus</taxon>
    </lineage>
</organism>
<feature type="region of interest" description="Disordered" evidence="1">
    <location>
        <begin position="1"/>
        <end position="61"/>
    </location>
</feature>
<dbReference type="RefSeq" id="WP_171202540.1">
    <property type="nucleotide sequence ID" value="NZ_JABEMA010000062.1"/>
</dbReference>
<reference evidence="2 3" key="1">
    <citation type="submission" date="2020-05" db="EMBL/GenBank/DDBJ databases">
        <title>MicrobeNet Type strains.</title>
        <authorList>
            <person name="Nicholson A.C."/>
        </authorList>
    </citation>
    <scope>NUCLEOTIDE SEQUENCE [LARGE SCALE GENOMIC DNA]</scope>
    <source>
        <strain evidence="2 3">JCM 14547</strain>
    </source>
</reference>
<keyword evidence="3" id="KW-1185">Reference proteome</keyword>
<accession>A0A849BQ94</accession>
<feature type="compositionally biased region" description="Low complexity" evidence="1">
    <location>
        <begin position="14"/>
        <end position="37"/>
    </location>
</feature>
<evidence type="ECO:0000313" key="2">
    <source>
        <dbReference type="EMBL" id="NNH22704.1"/>
    </source>
</evidence>